<dbReference type="CTD" id="9948497"/>
<dbReference type="EMBL" id="JH712093">
    <property type="protein sequence ID" value="EFO17453.2"/>
    <property type="molecule type" value="Genomic_DNA"/>
</dbReference>
<dbReference type="KEGG" id="loa:LOAG_11049"/>
<evidence type="ECO:0000313" key="1">
    <source>
        <dbReference type="EMBL" id="EFO17453.2"/>
    </source>
</evidence>
<dbReference type="AlphaFoldDB" id="A0A1S0TNR4"/>
<name>A0A1S0TNR4_LOALO</name>
<dbReference type="InParanoid" id="A0A1S0TNR4"/>
<dbReference type="RefSeq" id="XP_020301561.1">
    <property type="nucleotide sequence ID" value="XM_020448283.1"/>
</dbReference>
<sequence length="69" mass="8268">MTNAIADADGDMVNLVRSGVIQFWSLEERWSMVRARQQRDFSEPLDLRKWIPCTSSFLFYIERARQWRS</sequence>
<protein>
    <submittedName>
        <fullName evidence="1">Uncharacterized protein</fullName>
    </submittedName>
</protein>
<organism evidence="1">
    <name type="scientific">Loa loa</name>
    <name type="common">Eye worm</name>
    <name type="synonym">Filaria loa</name>
    <dbReference type="NCBI Taxonomy" id="7209"/>
    <lineage>
        <taxon>Eukaryota</taxon>
        <taxon>Metazoa</taxon>
        <taxon>Ecdysozoa</taxon>
        <taxon>Nematoda</taxon>
        <taxon>Chromadorea</taxon>
        <taxon>Rhabditida</taxon>
        <taxon>Spirurina</taxon>
        <taxon>Spiruromorpha</taxon>
        <taxon>Filarioidea</taxon>
        <taxon>Onchocercidae</taxon>
        <taxon>Loa</taxon>
    </lineage>
</organism>
<accession>A0A1S0TNR4</accession>
<reference evidence="1" key="1">
    <citation type="submission" date="2012-04" db="EMBL/GenBank/DDBJ databases">
        <title>The Genome Sequence of Loa loa.</title>
        <authorList>
            <consortium name="The Broad Institute Genome Sequencing Platform"/>
            <consortium name="Broad Institute Genome Sequencing Center for Infectious Disease"/>
            <person name="Nutman T.B."/>
            <person name="Fink D.L."/>
            <person name="Russ C."/>
            <person name="Young S."/>
            <person name="Zeng Q."/>
            <person name="Gargeya S."/>
            <person name="Alvarado L."/>
            <person name="Berlin A."/>
            <person name="Chapman S.B."/>
            <person name="Chen Z."/>
            <person name="Freedman E."/>
            <person name="Gellesch M."/>
            <person name="Goldberg J."/>
            <person name="Griggs A."/>
            <person name="Gujja S."/>
            <person name="Heilman E.R."/>
            <person name="Heiman D."/>
            <person name="Howarth C."/>
            <person name="Mehta T."/>
            <person name="Neiman D."/>
            <person name="Pearson M."/>
            <person name="Roberts A."/>
            <person name="Saif S."/>
            <person name="Shea T."/>
            <person name="Shenoy N."/>
            <person name="Sisk P."/>
            <person name="Stolte C."/>
            <person name="Sykes S."/>
            <person name="White J."/>
            <person name="Yandava C."/>
            <person name="Haas B."/>
            <person name="Henn M.R."/>
            <person name="Nusbaum C."/>
            <person name="Birren B."/>
        </authorList>
    </citation>
    <scope>NUCLEOTIDE SEQUENCE [LARGE SCALE GENOMIC DNA]</scope>
</reference>
<gene>
    <name evidence="1" type="ORF">LOAG_11049</name>
</gene>
<proteinExistence type="predicted"/>
<dbReference type="GeneID" id="9948497"/>